<keyword evidence="1" id="KW-0732">Signal</keyword>
<dbReference type="PROSITE" id="PS51781">
    <property type="entry name" value="SH3B"/>
    <property type="match status" value="1"/>
</dbReference>
<dbReference type="RefSeq" id="WP_015724575.1">
    <property type="nucleotide sequence ID" value="NC_014972.1"/>
</dbReference>
<gene>
    <name evidence="3" type="ordered locus">Despr_1887</name>
</gene>
<sequence>MKNEQYIFSFRACLLAAPIILALSSPAGAKSIAKDQVNIRSKPSLSSEIIFTAPLGYPIKIEQEANNWSFFHDWQNNRGWVYKPLVSDIETAVVVVDKANIRNASNTRSQVVSTAEQGEIYKILAKKGDWVRLGYYHGGAEVGWIHSDLVFGE</sequence>
<dbReference type="InterPro" id="IPR010466">
    <property type="entry name" value="DUF1058"/>
</dbReference>
<name>A0A7U3YMD5_DESPD</name>
<dbReference type="AlphaFoldDB" id="A0A7U3YMD5"/>
<dbReference type="SMART" id="SM00287">
    <property type="entry name" value="SH3b"/>
    <property type="match status" value="2"/>
</dbReference>
<protein>
    <recommendedName>
        <fullName evidence="2">SH3b domain-containing protein</fullName>
    </recommendedName>
</protein>
<organism evidence="3 4">
    <name type="scientific">Desulfobulbus propionicus (strain ATCC 33891 / DSM 2032 / VKM B-1956 / 1pr3)</name>
    <dbReference type="NCBI Taxonomy" id="577650"/>
    <lineage>
        <taxon>Bacteria</taxon>
        <taxon>Pseudomonadati</taxon>
        <taxon>Thermodesulfobacteriota</taxon>
        <taxon>Desulfobulbia</taxon>
        <taxon>Desulfobulbales</taxon>
        <taxon>Desulfobulbaceae</taxon>
        <taxon>Desulfobulbus</taxon>
    </lineage>
</organism>
<dbReference type="Pfam" id="PF08239">
    <property type="entry name" value="SH3_3"/>
    <property type="match status" value="1"/>
</dbReference>
<dbReference type="PANTHER" id="PTHR34408">
    <property type="entry name" value="FAMILY PROTEIN, PUTATIVE-RELATED"/>
    <property type="match status" value="1"/>
</dbReference>
<dbReference type="Pfam" id="PF06347">
    <property type="entry name" value="SH3_4"/>
    <property type="match status" value="1"/>
</dbReference>
<evidence type="ECO:0000313" key="3">
    <source>
        <dbReference type="EMBL" id="ADW18035.1"/>
    </source>
</evidence>
<dbReference type="EMBL" id="CP002364">
    <property type="protein sequence ID" value="ADW18035.1"/>
    <property type="molecule type" value="Genomic_DNA"/>
</dbReference>
<accession>A0A7U3YMD5</accession>
<evidence type="ECO:0000259" key="2">
    <source>
        <dbReference type="PROSITE" id="PS51781"/>
    </source>
</evidence>
<keyword evidence="4" id="KW-1185">Reference proteome</keyword>
<dbReference type="PANTHER" id="PTHR34408:SF1">
    <property type="entry name" value="GLYCOSYL HYDROLASE FAMILY 19 DOMAIN-CONTAINING PROTEIN HI_1415"/>
    <property type="match status" value="1"/>
</dbReference>
<dbReference type="Proteomes" id="UP000006365">
    <property type="component" value="Chromosome"/>
</dbReference>
<dbReference type="InterPro" id="IPR003646">
    <property type="entry name" value="SH3-like_bac-type"/>
</dbReference>
<proteinExistence type="predicted"/>
<feature type="domain" description="SH3b" evidence="2">
    <location>
        <begin position="89"/>
        <end position="153"/>
    </location>
</feature>
<evidence type="ECO:0000256" key="1">
    <source>
        <dbReference type="SAM" id="SignalP"/>
    </source>
</evidence>
<feature type="chain" id="PRO_5030840225" description="SH3b domain-containing protein" evidence="1">
    <location>
        <begin position="30"/>
        <end position="153"/>
    </location>
</feature>
<feature type="signal peptide" evidence="1">
    <location>
        <begin position="1"/>
        <end position="29"/>
    </location>
</feature>
<evidence type="ECO:0000313" key="4">
    <source>
        <dbReference type="Proteomes" id="UP000006365"/>
    </source>
</evidence>
<dbReference type="Gene3D" id="2.30.30.40">
    <property type="entry name" value="SH3 Domains"/>
    <property type="match status" value="2"/>
</dbReference>
<reference evidence="3 4" key="1">
    <citation type="journal article" date="2011" name="Stand. Genomic Sci.">
        <title>Complete genome sequence of Desulfobulbus propionicus type strain (1pr3).</title>
        <authorList>
            <person name="Pagani I."/>
            <person name="Lapidus A."/>
            <person name="Nolan M."/>
            <person name="Lucas S."/>
            <person name="Hammon N."/>
            <person name="Deshpande S."/>
            <person name="Cheng J.F."/>
            <person name="Chertkov O."/>
            <person name="Davenport K."/>
            <person name="Tapia R."/>
            <person name="Han C."/>
            <person name="Goodwin L."/>
            <person name="Pitluck S."/>
            <person name="Liolios K."/>
            <person name="Mavromatis K."/>
            <person name="Ivanova N."/>
            <person name="Mikhailova N."/>
            <person name="Pati A."/>
            <person name="Chen A."/>
            <person name="Palaniappan K."/>
            <person name="Land M."/>
            <person name="Hauser L."/>
            <person name="Chang Y.J."/>
            <person name="Jeffries C.D."/>
            <person name="Detter J.C."/>
            <person name="Brambilla E."/>
            <person name="Kannan K.P."/>
            <person name="Djao O.D."/>
            <person name="Rohde M."/>
            <person name="Pukall R."/>
            <person name="Spring S."/>
            <person name="Goker M."/>
            <person name="Sikorski J."/>
            <person name="Woyke T."/>
            <person name="Bristow J."/>
            <person name="Eisen J.A."/>
            <person name="Markowitz V."/>
            <person name="Hugenholtz P."/>
            <person name="Kyrpides N.C."/>
            <person name="Klenk H.P."/>
        </authorList>
    </citation>
    <scope>NUCLEOTIDE SEQUENCE [LARGE SCALE GENOMIC DNA]</scope>
    <source>
        <strain evidence="4">ATCC 33891 / DSM 2032 / 1pr3</strain>
    </source>
</reference>
<dbReference type="InterPro" id="IPR052354">
    <property type="entry name" value="Cell_Wall_Dynamics_Protein"/>
</dbReference>
<dbReference type="KEGG" id="dpr:Despr_1887"/>